<evidence type="ECO:0000259" key="1">
    <source>
        <dbReference type="Pfam" id="PF02889"/>
    </source>
</evidence>
<dbReference type="Gene3D" id="2.60.40.150">
    <property type="entry name" value="C2 domain"/>
    <property type="match status" value="1"/>
</dbReference>
<dbReference type="Pfam" id="PF02889">
    <property type="entry name" value="Sec63"/>
    <property type="match status" value="1"/>
</dbReference>
<gene>
    <name evidence="2" type="ORF">CM83_31300</name>
</gene>
<reference evidence="2" key="2">
    <citation type="submission" date="2014-07" db="EMBL/GenBank/DDBJ databases">
        <authorList>
            <person name="Hull J."/>
        </authorList>
    </citation>
    <scope>NUCLEOTIDE SEQUENCE</scope>
</reference>
<dbReference type="InterPro" id="IPR004179">
    <property type="entry name" value="Sec63-dom"/>
</dbReference>
<dbReference type="InterPro" id="IPR035892">
    <property type="entry name" value="C2_domain_sf"/>
</dbReference>
<evidence type="ECO:0000313" key="2">
    <source>
        <dbReference type="EMBL" id="JAG20999.1"/>
    </source>
</evidence>
<protein>
    <recommendedName>
        <fullName evidence="1">SEC63 domain-containing protein</fullName>
    </recommendedName>
</protein>
<dbReference type="AlphaFoldDB" id="A0A0A9XLZ9"/>
<organism evidence="2">
    <name type="scientific">Lygus hesperus</name>
    <name type="common">Western plant bug</name>
    <dbReference type="NCBI Taxonomy" id="30085"/>
    <lineage>
        <taxon>Eukaryota</taxon>
        <taxon>Metazoa</taxon>
        <taxon>Ecdysozoa</taxon>
        <taxon>Arthropoda</taxon>
        <taxon>Hexapoda</taxon>
        <taxon>Insecta</taxon>
        <taxon>Pterygota</taxon>
        <taxon>Neoptera</taxon>
        <taxon>Paraneoptera</taxon>
        <taxon>Hemiptera</taxon>
        <taxon>Heteroptera</taxon>
        <taxon>Panheteroptera</taxon>
        <taxon>Cimicomorpha</taxon>
        <taxon>Miridae</taxon>
        <taxon>Mirini</taxon>
        <taxon>Lygus</taxon>
    </lineage>
</organism>
<proteinExistence type="predicted"/>
<reference evidence="2" key="1">
    <citation type="journal article" date="2014" name="PLoS ONE">
        <title>Transcriptome-Based Identification of ABC Transporters in the Western Tarnished Plant Bug Lygus hesperus.</title>
        <authorList>
            <person name="Hull J.J."/>
            <person name="Chaney K."/>
            <person name="Geib S.M."/>
            <person name="Fabrick J.A."/>
            <person name="Brent C.S."/>
            <person name="Walsh D."/>
            <person name="Lavine L.C."/>
        </authorList>
    </citation>
    <scope>NUCLEOTIDE SEQUENCE</scope>
</reference>
<name>A0A0A9XLZ9_LYGHE</name>
<accession>A0A0A9XLZ9</accession>
<feature type="domain" description="SEC63" evidence="1">
    <location>
        <begin position="13"/>
        <end position="114"/>
    </location>
</feature>
<sequence length="116" mass="13176">MFGDDERRGAAAHACLRAVPYYNLYAQLRPLTRDMLYVDVDITPDFTYYPELHGSSVGELVLLIELPSGRLLHYETLHIPTDPYMNATQTYTCAPIIVPMLESTPTHLFVRLASPY</sequence>
<dbReference type="EMBL" id="GBHO01022605">
    <property type="protein sequence ID" value="JAG20999.1"/>
    <property type="molecule type" value="Transcribed_RNA"/>
</dbReference>